<dbReference type="PANTHER" id="PTHR42920">
    <property type="entry name" value="OS03G0707200 PROTEIN-RELATED"/>
    <property type="match status" value="1"/>
</dbReference>
<evidence type="ECO:0000256" key="6">
    <source>
        <dbReference type="SAM" id="Phobius"/>
    </source>
</evidence>
<feature type="transmembrane region" description="Helical" evidence="6">
    <location>
        <begin position="20"/>
        <end position="42"/>
    </location>
</feature>
<evidence type="ECO:0000256" key="4">
    <source>
        <dbReference type="ARBA" id="ARBA00022989"/>
    </source>
</evidence>
<feature type="transmembrane region" description="Helical" evidence="6">
    <location>
        <begin position="161"/>
        <end position="179"/>
    </location>
</feature>
<dbReference type="GO" id="GO:0005886">
    <property type="term" value="C:plasma membrane"/>
    <property type="evidence" value="ECO:0007669"/>
    <property type="project" value="UniProtKB-SubCell"/>
</dbReference>
<dbReference type="Proteomes" id="UP000199559">
    <property type="component" value="Unassembled WGS sequence"/>
</dbReference>
<feature type="transmembrane region" description="Helical" evidence="6">
    <location>
        <begin position="104"/>
        <end position="125"/>
    </location>
</feature>
<evidence type="ECO:0000313" key="9">
    <source>
        <dbReference type="Proteomes" id="UP000199559"/>
    </source>
</evidence>
<keyword evidence="2" id="KW-1003">Cell membrane</keyword>
<dbReference type="STRING" id="1144750.SAMN05443431_10178"/>
<accession>A0A1I3IRJ1</accession>
<feature type="domain" description="EamA" evidence="7">
    <location>
        <begin position="20"/>
        <end position="149"/>
    </location>
</feature>
<organism evidence="8 9">
    <name type="scientific">Olleya namhaensis</name>
    <dbReference type="NCBI Taxonomy" id="1144750"/>
    <lineage>
        <taxon>Bacteria</taxon>
        <taxon>Pseudomonadati</taxon>
        <taxon>Bacteroidota</taxon>
        <taxon>Flavobacteriia</taxon>
        <taxon>Flavobacteriales</taxon>
        <taxon>Flavobacteriaceae</taxon>
    </lineage>
</organism>
<feature type="transmembrane region" description="Helical" evidence="6">
    <location>
        <begin position="221"/>
        <end position="238"/>
    </location>
</feature>
<evidence type="ECO:0000313" key="8">
    <source>
        <dbReference type="EMBL" id="SFI50470.1"/>
    </source>
</evidence>
<keyword evidence="4 6" id="KW-1133">Transmembrane helix</keyword>
<protein>
    <submittedName>
        <fullName evidence="8">Threonine/homoserine efflux transporter RhtA</fullName>
    </submittedName>
</protein>
<dbReference type="InterPro" id="IPR051258">
    <property type="entry name" value="Diverse_Substrate_Transporter"/>
</dbReference>
<name>A0A1I3IRJ1_9FLAO</name>
<dbReference type="EMBL" id="FORM01000001">
    <property type="protein sequence ID" value="SFI50470.1"/>
    <property type="molecule type" value="Genomic_DNA"/>
</dbReference>
<comment type="subcellular location">
    <subcellularLocation>
        <location evidence="1">Cell membrane</location>
        <topology evidence="1">Multi-pass membrane protein</topology>
    </subcellularLocation>
</comment>
<feature type="transmembrane region" description="Helical" evidence="6">
    <location>
        <begin position="191"/>
        <end position="209"/>
    </location>
</feature>
<feature type="transmembrane region" description="Helical" evidence="6">
    <location>
        <begin position="48"/>
        <end position="65"/>
    </location>
</feature>
<reference evidence="9" key="1">
    <citation type="submission" date="2016-10" db="EMBL/GenBank/DDBJ databases">
        <authorList>
            <person name="Varghese N."/>
            <person name="Submissions S."/>
        </authorList>
    </citation>
    <scope>NUCLEOTIDE SEQUENCE [LARGE SCALE GENOMIC DNA]</scope>
    <source>
        <strain evidence="9">DSM 28881</strain>
    </source>
</reference>
<dbReference type="InterPro" id="IPR037185">
    <property type="entry name" value="EmrE-like"/>
</dbReference>
<evidence type="ECO:0000259" key="7">
    <source>
        <dbReference type="Pfam" id="PF00892"/>
    </source>
</evidence>
<dbReference type="SUPFAM" id="SSF103481">
    <property type="entry name" value="Multidrug resistance efflux transporter EmrE"/>
    <property type="match status" value="2"/>
</dbReference>
<proteinExistence type="predicted"/>
<feature type="transmembrane region" description="Helical" evidence="6">
    <location>
        <begin position="132"/>
        <end position="149"/>
    </location>
</feature>
<keyword evidence="9" id="KW-1185">Reference proteome</keyword>
<dbReference type="AlphaFoldDB" id="A0A1I3IRJ1"/>
<sequence length="297" mass="33427">MPLLPLTQPIKVKDQHLKHVLALTFATLLISTSGSLGRYISMPAPVTIWWRSFLALFLLLGYCKYKNITLKINSKRDLGAFVLSALFMASHWITYFIALQLSSVAIGMLALFTFPIMTAFLEPLFSKTKFDYMHLLLGAMVLLGIYILSPELDFQNDSVKGILFGLFSAFCYAMRILILKQYVTSYHGSSLMFFQLLIISIILLPALFLYDTSNISTQFPYVIILALVTTAIGHTLFIQSLNHFKVSTASIIGSTQPIFGIIIAFFFLNEIPTWNTFFGGMLILSTVVIESLRSRKQ</sequence>
<evidence type="ECO:0000256" key="2">
    <source>
        <dbReference type="ARBA" id="ARBA00022475"/>
    </source>
</evidence>
<feature type="transmembrane region" description="Helical" evidence="6">
    <location>
        <begin position="250"/>
        <end position="268"/>
    </location>
</feature>
<keyword evidence="5 6" id="KW-0472">Membrane</keyword>
<evidence type="ECO:0000256" key="3">
    <source>
        <dbReference type="ARBA" id="ARBA00022692"/>
    </source>
</evidence>
<dbReference type="InterPro" id="IPR000620">
    <property type="entry name" value="EamA_dom"/>
</dbReference>
<evidence type="ECO:0000256" key="1">
    <source>
        <dbReference type="ARBA" id="ARBA00004651"/>
    </source>
</evidence>
<keyword evidence="3 6" id="KW-0812">Transmembrane</keyword>
<dbReference type="Pfam" id="PF00892">
    <property type="entry name" value="EamA"/>
    <property type="match status" value="2"/>
</dbReference>
<feature type="transmembrane region" description="Helical" evidence="6">
    <location>
        <begin position="274"/>
        <end position="292"/>
    </location>
</feature>
<dbReference type="PANTHER" id="PTHR42920:SF5">
    <property type="entry name" value="EAMA DOMAIN-CONTAINING PROTEIN"/>
    <property type="match status" value="1"/>
</dbReference>
<evidence type="ECO:0000256" key="5">
    <source>
        <dbReference type="ARBA" id="ARBA00023136"/>
    </source>
</evidence>
<feature type="domain" description="EamA" evidence="7">
    <location>
        <begin position="160"/>
        <end position="289"/>
    </location>
</feature>
<feature type="transmembrane region" description="Helical" evidence="6">
    <location>
        <begin position="77"/>
        <end position="98"/>
    </location>
</feature>
<gene>
    <name evidence="8" type="ORF">SAMN05443431_10178</name>
</gene>